<keyword evidence="2" id="KW-1133">Transmembrane helix</keyword>
<keyword evidence="2" id="KW-0812">Transmembrane</keyword>
<gene>
    <name evidence="3" type="ORF">RHGRI_032408</name>
</gene>
<dbReference type="PANTHER" id="PTHR34965:SF1">
    <property type="entry name" value="OS07G0118300 PROTEIN"/>
    <property type="match status" value="1"/>
</dbReference>
<name>A0AAV6IE54_9ERIC</name>
<proteinExistence type="predicted"/>
<feature type="transmembrane region" description="Helical" evidence="2">
    <location>
        <begin position="364"/>
        <end position="387"/>
    </location>
</feature>
<comment type="caution">
    <text evidence="3">The sequence shown here is derived from an EMBL/GenBank/DDBJ whole genome shotgun (WGS) entry which is preliminary data.</text>
</comment>
<feature type="transmembrane region" description="Helical" evidence="2">
    <location>
        <begin position="7"/>
        <end position="35"/>
    </location>
</feature>
<feature type="transmembrane region" description="Helical" evidence="2">
    <location>
        <begin position="88"/>
        <end position="115"/>
    </location>
</feature>
<dbReference type="AlphaFoldDB" id="A0AAV6IE54"/>
<feature type="transmembrane region" description="Helical" evidence="2">
    <location>
        <begin position="135"/>
        <end position="155"/>
    </location>
</feature>
<feature type="compositionally biased region" description="Polar residues" evidence="1">
    <location>
        <begin position="185"/>
        <end position="196"/>
    </location>
</feature>
<sequence>MARNVDAFIIVCRCFSVVTAVAALLCIAVNVLYAVRSFMNLSDIFDGIFRCFAVLIAIFVVVAETEWDFVMKFSKVLEYWVARGILQILYVLFFQYGLSPALMIASVLPLIVAVMTKAYSEDANDQTWLVLLESIASYMLLACGVIYVIAGIFCLGRVKRARQSRDEAVNDSQVEGEGEGEGENSQRGGTSGTNNGIRVRARPNAFLIVCRCFSFVTAVAAFLCTAVNVYAAVVSFKDGSDIFDGIFRCYAVVIALFVVAAETEWGFVMKFFKIFDGIFRCYAVLIAIFVVVAETEWDVVVKFWKVLEYWVARGILQILYVLFFQYGLSPVLITSVLPLIVAVMTKAYSEDANDQTWLVLLESIASYMLLACGVVYVFSGIFCIGYVKRAHQKKEVPQDQANKDLQELE</sequence>
<feature type="transmembrane region" description="Helical" evidence="2">
    <location>
        <begin position="47"/>
        <end position="67"/>
    </location>
</feature>
<keyword evidence="4" id="KW-1185">Reference proteome</keyword>
<keyword evidence="2" id="KW-0472">Membrane</keyword>
<dbReference type="EMBL" id="JACTNZ010000011">
    <property type="protein sequence ID" value="KAG5526100.1"/>
    <property type="molecule type" value="Genomic_DNA"/>
</dbReference>
<feature type="transmembrane region" description="Helical" evidence="2">
    <location>
        <begin position="205"/>
        <end position="233"/>
    </location>
</feature>
<feature type="transmembrane region" description="Helical" evidence="2">
    <location>
        <begin position="331"/>
        <end position="349"/>
    </location>
</feature>
<evidence type="ECO:0000313" key="4">
    <source>
        <dbReference type="Proteomes" id="UP000823749"/>
    </source>
</evidence>
<evidence type="ECO:0000256" key="1">
    <source>
        <dbReference type="SAM" id="MobiDB-lite"/>
    </source>
</evidence>
<protein>
    <submittedName>
        <fullName evidence="3">Uncharacterized protein</fullName>
    </submittedName>
</protein>
<accession>A0AAV6IE54</accession>
<feature type="transmembrane region" description="Helical" evidence="2">
    <location>
        <begin position="245"/>
        <end position="265"/>
    </location>
</feature>
<organism evidence="3 4">
    <name type="scientific">Rhododendron griersonianum</name>
    <dbReference type="NCBI Taxonomy" id="479676"/>
    <lineage>
        <taxon>Eukaryota</taxon>
        <taxon>Viridiplantae</taxon>
        <taxon>Streptophyta</taxon>
        <taxon>Embryophyta</taxon>
        <taxon>Tracheophyta</taxon>
        <taxon>Spermatophyta</taxon>
        <taxon>Magnoliopsida</taxon>
        <taxon>eudicotyledons</taxon>
        <taxon>Gunneridae</taxon>
        <taxon>Pentapetalae</taxon>
        <taxon>asterids</taxon>
        <taxon>Ericales</taxon>
        <taxon>Ericaceae</taxon>
        <taxon>Ericoideae</taxon>
        <taxon>Rhodoreae</taxon>
        <taxon>Rhododendron</taxon>
    </lineage>
</organism>
<dbReference type="Proteomes" id="UP000823749">
    <property type="component" value="Chromosome 11"/>
</dbReference>
<evidence type="ECO:0000256" key="2">
    <source>
        <dbReference type="SAM" id="Phobius"/>
    </source>
</evidence>
<feature type="region of interest" description="Disordered" evidence="1">
    <location>
        <begin position="169"/>
        <end position="196"/>
    </location>
</feature>
<reference evidence="3" key="1">
    <citation type="submission" date="2020-08" db="EMBL/GenBank/DDBJ databases">
        <title>Plant Genome Project.</title>
        <authorList>
            <person name="Zhang R.-G."/>
        </authorList>
    </citation>
    <scope>NUCLEOTIDE SEQUENCE</scope>
    <source>
        <strain evidence="3">WSP0</strain>
        <tissue evidence="3">Leaf</tissue>
    </source>
</reference>
<evidence type="ECO:0000313" key="3">
    <source>
        <dbReference type="EMBL" id="KAG5526100.1"/>
    </source>
</evidence>
<dbReference type="PANTHER" id="PTHR34965">
    <property type="entry name" value="OS07G0118300 PROTEIN"/>
    <property type="match status" value="1"/>
</dbReference>